<dbReference type="Pfam" id="PF00149">
    <property type="entry name" value="Metallophos"/>
    <property type="match status" value="1"/>
</dbReference>
<dbReference type="EMBL" id="JAEKNN010000014">
    <property type="protein sequence ID" value="MBJ7608449.1"/>
    <property type="molecule type" value="Genomic_DNA"/>
</dbReference>
<comment type="caution">
    <text evidence="2">The sequence shown here is derived from an EMBL/GenBank/DDBJ whole genome shotgun (WGS) entry which is preliminary data.</text>
</comment>
<dbReference type="AlphaFoldDB" id="A0A934KL11"/>
<organism evidence="2 3">
    <name type="scientific">Candidatus Amunia macphersoniae</name>
    <dbReference type="NCBI Taxonomy" id="3127014"/>
    <lineage>
        <taxon>Bacteria</taxon>
        <taxon>Bacillati</taxon>
        <taxon>Candidatus Dormiibacterota</taxon>
        <taxon>Candidatus Dormibacteria</taxon>
        <taxon>Candidatus Aeolococcales</taxon>
        <taxon>Candidatus Aeolococcaceae</taxon>
        <taxon>Candidatus Amunia</taxon>
    </lineage>
</organism>
<dbReference type="InterPro" id="IPR050535">
    <property type="entry name" value="DNA_Repair-Maintenance_Comp"/>
</dbReference>
<dbReference type="PANTHER" id="PTHR30337:SF7">
    <property type="entry name" value="PHOSPHOESTERASE"/>
    <property type="match status" value="1"/>
</dbReference>
<evidence type="ECO:0000313" key="3">
    <source>
        <dbReference type="Proteomes" id="UP000614410"/>
    </source>
</evidence>
<dbReference type="InterPro" id="IPR004843">
    <property type="entry name" value="Calcineurin-like_PHP"/>
</dbReference>
<feature type="domain" description="Calcineurin-like phosphoesterase" evidence="1">
    <location>
        <begin position="8"/>
        <end position="203"/>
    </location>
</feature>
<dbReference type="PANTHER" id="PTHR30337">
    <property type="entry name" value="COMPONENT OF ATP-DEPENDENT DSDNA EXONUCLEASE"/>
    <property type="match status" value="1"/>
</dbReference>
<protein>
    <submittedName>
        <fullName evidence="2">Metallophosphoesterase family protein</fullName>
    </submittedName>
</protein>
<name>A0A934KL11_9BACT</name>
<dbReference type="InterPro" id="IPR029052">
    <property type="entry name" value="Metallo-depent_PP-like"/>
</dbReference>
<dbReference type="Proteomes" id="UP000614410">
    <property type="component" value="Unassembled WGS sequence"/>
</dbReference>
<dbReference type="GO" id="GO:0016787">
    <property type="term" value="F:hydrolase activity"/>
    <property type="evidence" value="ECO:0007669"/>
    <property type="project" value="InterPro"/>
</dbReference>
<evidence type="ECO:0000259" key="1">
    <source>
        <dbReference type="Pfam" id="PF00149"/>
    </source>
</evidence>
<gene>
    <name evidence="2" type="ORF">JF887_03320</name>
</gene>
<reference evidence="2 3" key="1">
    <citation type="submission" date="2020-10" db="EMBL/GenBank/DDBJ databases">
        <title>Ca. Dormibacterota MAGs.</title>
        <authorList>
            <person name="Montgomery K."/>
        </authorList>
    </citation>
    <scope>NUCLEOTIDE SEQUENCE [LARGE SCALE GENOMIC DNA]</scope>
    <source>
        <strain evidence="2">Mitchell_Peninsula_5</strain>
    </source>
</reference>
<proteinExistence type="predicted"/>
<dbReference type="SUPFAM" id="SSF56300">
    <property type="entry name" value="Metallo-dependent phosphatases"/>
    <property type="match status" value="1"/>
</dbReference>
<dbReference type="Gene3D" id="3.60.21.10">
    <property type="match status" value="1"/>
</dbReference>
<sequence length="387" mass="40571">MPGTRMSIRLLHIADLHLDRAFAGMGCQGELAIRRRLGLRDALRRAGQTALERGCSAVTIGGDLYEHDRAGAATAAFLVETFAAWQPMQVLLAPGNHDALLTGSIYSRTEWPANVHLFSSETLSPHQLADGLTVWGLAHLEPAWQGDPLASPAGSGDGGVHLALFHGAELGSRPDGKSIHGPFRSADIRARGFAAALCGHYHRRRVDEASGLLYPGSPEPLTFDEDEARGPVIVSIAGDGTVDYEPLADNRWHACTAVAEVGDARSLGDVLQAACAAAAVACGGRDPDRTMLRVDLRGQIDQAVPADTFTVETAVRDGCGVAGVRVRDLTSPALSVAAIGAEATVRGAFARAVAEAAEGAGDDEQRLLDDALRYGLQALGGAEVGLR</sequence>
<accession>A0A934KL11</accession>
<evidence type="ECO:0000313" key="2">
    <source>
        <dbReference type="EMBL" id="MBJ7608449.1"/>
    </source>
</evidence>